<dbReference type="GO" id="GO:0046872">
    <property type="term" value="F:metal ion binding"/>
    <property type="evidence" value="ECO:0007669"/>
    <property type="project" value="UniProtKB-KW"/>
</dbReference>
<dbReference type="CDD" id="cd07267">
    <property type="entry name" value="THT_Oxygenase_N"/>
    <property type="match status" value="1"/>
</dbReference>
<reference evidence="3" key="1">
    <citation type="journal article" date="2019" name="Beilstein J. Org. Chem.">
        <title>Nanangenines: drimane sesquiterpenoids as the dominant metabolite cohort of a novel Australian fungus, Aspergillus nanangensis.</title>
        <authorList>
            <person name="Lacey H.J."/>
            <person name="Gilchrist C.L.M."/>
            <person name="Crombie A."/>
            <person name="Kalaitzis J.A."/>
            <person name="Vuong D."/>
            <person name="Rutledge P.J."/>
            <person name="Turner P."/>
            <person name="Pitt J.I."/>
            <person name="Lacey E."/>
            <person name="Chooi Y.H."/>
            <person name="Piggott A.M."/>
        </authorList>
    </citation>
    <scope>NUCLEOTIDE SEQUENCE</scope>
    <source>
        <strain evidence="3">MST-FP2251</strain>
    </source>
</reference>
<dbReference type="GO" id="GO:0046491">
    <property type="term" value="P:L-methylmalonyl-CoA metabolic process"/>
    <property type="evidence" value="ECO:0007669"/>
    <property type="project" value="TreeGrafter"/>
</dbReference>
<gene>
    <name evidence="3" type="ORF">FE257_005833</name>
</gene>
<protein>
    <recommendedName>
        <fullName evidence="2">VOC domain-containing protein</fullName>
    </recommendedName>
</protein>
<evidence type="ECO:0000259" key="2">
    <source>
        <dbReference type="PROSITE" id="PS51819"/>
    </source>
</evidence>
<feature type="domain" description="VOC" evidence="2">
    <location>
        <begin position="166"/>
        <end position="295"/>
    </location>
</feature>
<dbReference type="PANTHER" id="PTHR43048:SF3">
    <property type="entry name" value="METHYLMALONYL-COA EPIMERASE, MITOCHONDRIAL"/>
    <property type="match status" value="1"/>
</dbReference>
<name>A0AAD4GWE0_ASPNN</name>
<comment type="caution">
    <text evidence="3">The sequence shown here is derived from an EMBL/GenBank/DDBJ whole genome shotgun (WGS) entry which is preliminary data.</text>
</comment>
<dbReference type="EMBL" id="VCAU01000026">
    <property type="protein sequence ID" value="KAF9890428.1"/>
    <property type="molecule type" value="Genomic_DNA"/>
</dbReference>
<dbReference type="InterPro" id="IPR029068">
    <property type="entry name" value="Glyas_Bleomycin-R_OHBP_Dase"/>
</dbReference>
<keyword evidence="1" id="KW-0479">Metal-binding</keyword>
<dbReference type="GO" id="GO:0004493">
    <property type="term" value="F:methylmalonyl-CoA epimerase activity"/>
    <property type="evidence" value="ECO:0007669"/>
    <property type="project" value="TreeGrafter"/>
</dbReference>
<keyword evidence="4" id="KW-1185">Reference proteome</keyword>
<evidence type="ECO:0000313" key="4">
    <source>
        <dbReference type="Proteomes" id="UP001194746"/>
    </source>
</evidence>
<dbReference type="SUPFAM" id="SSF54593">
    <property type="entry name" value="Glyoxalase/Bleomycin resistance protein/Dihydroxybiphenyl dioxygenase"/>
    <property type="match status" value="1"/>
</dbReference>
<organism evidence="3 4">
    <name type="scientific">Aspergillus nanangensis</name>
    <dbReference type="NCBI Taxonomy" id="2582783"/>
    <lineage>
        <taxon>Eukaryota</taxon>
        <taxon>Fungi</taxon>
        <taxon>Dikarya</taxon>
        <taxon>Ascomycota</taxon>
        <taxon>Pezizomycotina</taxon>
        <taxon>Eurotiomycetes</taxon>
        <taxon>Eurotiomycetidae</taxon>
        <taxon>Eurotiales</taxon>
        <taxon>Aspergillaceae</taxon>
        <taxon>Aspergillus</taxon>
        <taxon>Aspergillus subgen. Circumdati</taxon>
    </lineage>
</organism>
<dbReference type="PANTHER" id="PTHR43048">
    <property type="entry name" value="METHYLMALONYL-COA EPIMERASE"/>
    <property type="match status" value="1"/>
</dbReference>
<reference evidence="3" key="2">
    <citation type="submission" date="2020-02" db="EMBL/GenBank/DDBJ databases">
        <authorList>
            <person name="Gilchrist C.L.M."/>
            <person name="Chooi Y.-H."/>
        </authorList>
    </citation>
    <scope>NUCLEOTIDE SEQUENCE</scope>
    <source>
        <strain evidence="3">MST-FP2251</strain>
    </source>
</reference>
<dbReference type="InterPro" id="IPR051785">
    <property type="entry name" value="MMCE/EMCE_epimerase"/>
</dbReference>
<dbReference type="Pfam" id="PF00903">
    <property type="entry name" value="Glyoxalase"/>
    <property type="match status" value="1"/>
</dbReference>
<dbReference type="PROSITE" id="PS51819">
    <property type="entry name" value="VOC"/>
    <property type="match status" value="1"/>
</dbReference>
<accession>A0AAD4GWE0</accession>
<sequence>MAISQIQVAYLAHVHYSHPNLDDAVNFLQDFGLIVEVTIERTVYLRGYGKQPFVYVAEQSPDQTRRFLGGYWVVQSEAELQKAATHPDAISSIEDSLAPGGGRMVRLRDPNGFIVGLLYGQQERANGESRTTLRVDPATQASNEGHAKPRKGSFRRFHKGASPVHKLGHYGFMLPQDRYQDTVGWYYETLNLKPSDYVVHPETGEIETVFNHIDLGDDYTDHHSFFLASSPDIPRPTVHHSSFEINDHDTQVIGHDWLASKGWVNCWGIGRHILGSQIFDYWFDASGNIIEHYSDGDLVNQHTPVSKEPAGPQSLYVWGPNLPLAFISGKIQHATGHKVLQEPDVVNGRPAVYSTGHAS</sequence>
<evidence type="ECO:0000256" key="1">
    <source>
        <dbReference type="ARBA" id="ARBA00022723"/>
    </source>
</evidence>
<dbReference type="Gene3D" id="3.10.180.10">
    <property type="entry name" value="2,3-Dihydroxybiphenyl 1,2-Dioxygenase, domain 1"/>
    <property type="match status" value="2"/>
</dbReference>
<proteinExistence type="predicted"/>
<dbReference type="Proteomes" id="UP001194746">
    <property type="component" value="Unassembled WGS sequence"/>
</dbReference>
<evidence type="ECO:0000313" key="3">
    <source>
        <dbReference type="EMBL" id="KAF9890428.1"/>
    </source>
</evidence>
<dbReference type="GO" id="GO:0005739">
    <property type="term" value="C:mitochondrion"/>
    <property type="evidence" value="ECO:0007669"/>
    <property type="project" value="TreeGrafter"/>
</dbReference>
<dbReference type="InterPro" id="IPR037523">
    <property type="entry name" value="VOC_core"/>
</dbReference>
<dbReference type="InterPro" id="IPR004360">
    <property type="entry name" value="Glyas_Fos-R_dOase_dom"/>
</dbReference>
<dbReference type="AlphaFoldDB" id="A0AAD4GWE0"/>